<dbReference type="GeneID" id="77931770"/>
<gene>
    <name evidence="1" type="primary">83</name>
    <name evidence="1" type="ORF">PBI_AUXILIUM_83</name>
</gene>
<protein>
    <submittedName>
        <fullName evidence="1">Uncharacterized protein</fullName>
    </submittedName>
</protein>
<dbReference type="KEGG" id="vg:77931770"/>
<name>A0A3G2KA65_9CAUD</name>
<proteinExistence type="predicted"/>
<keyword evidence="2" id="KW-1185">Reference proteome</keyword>
<evidence type="ECO:0000313" key="1">
    <source>
        <dbReference type="EMBL" id="AYN55858.1"/>
    </source>
</evidence>
<sequence length="68" mass="7713">MSVVSMRTKTTVRHEYIVPEPAAYGDVMEAIVFAKRDATEAGIDISYDDAMTVTHDDENIIVYWEESK</sequence>
<organism evidence="1 2">
    <name type="scientific">Arthrobacter phage Auxilium</name>
    <dbReference type="NCBI Taxonomy" id="2419948"/>
    <lineage>
        <taxon>Viruses</taxon>
        <taxon>Duplodnaviria</taxon>
        <taxon>Heunggongvirae</taxon>
        <taxon>Uroviricota</taxon>
        <taxon>Caudoviricetes</taxon>
        <taxon>Richievirus</taxon>
        <taxon>Richievirus auxilium</taxon>
    </lineage>
</organism>
<reference evidence="1 2" key="1">
    <citation type="submission" date="2018-09" db="EMBL/GenBank/DDBJ databases">
        <authorList>
            <person name="Rimple P.A."/>
            <person name="Stoner T.H."/>
            <person name="Garlena R.A."/>
            <person name="Russell D.A."/>
            <person name="Pope W.H."/>
            <person name="Jacobs-Sera D."/>
            <person name="Hatfull G.F."/>
        </authorList>
    </citation>
    <scope>NUCLEOTIDE SEQUENCE [LARGE SCALE GENOMIC DNA]</scope>
</reference>
<evidence type="ECO:0000313" key="2">
    <source>
        <dbReference type="Proteomes" id="UP000266910"/>
    </source>
</evidence>
<dbReference type="EMBL" id="MH834598">
    <property type="protein sequence ID" value="AYN55858.1"/>
    <property type="molecule type" value="Genomic_DNA"/>
</dbReference>
<dbReference type="Proteomes" id="UP000266910">
    <property type="component" value="Genome"/>
</dbReference>
<dbReference type="RefSeq" id="YP_010655902.1">
    <property type="nucleotide sequence ID" value="NC_070832.1"/>
</dbReference>
<accession>A0A3G2KA65</accession>